<proteinExistence type="predicted"/>
<name>A0AAW0S539_9HYPO</name>
<dbReference type="AlphaFoldDB" id="A0AAW0S539"/>
<feature type="region of interest" description="Disordered" evidence="1">
    <location>
        <begin position="1"/>
        <end position="76"/>
    </location>
</feature>
<gene>
    <name evidence="2" type="ORF">G3M48_006589</name>
</gene>
<feature type="compositionally biased region" description="Polar residues" evidence="1">
    <location>
        <begin position="37"/>
        <end position="55"/>
    </location>
</feature>
<evidence type="ECO:0000313" key="3">
    <source>
        <dbReference type="Proteomes" id="UP001397290"/>
    </source>
</evidence>
<accession>A0AAW0S539</accession>
<feature type="compositionally biased region" description="Basic and acidic residues" evidence="1">
    <location>
        <begin position="58"/>
        <end position="67"/>
    </location>
</feature>
<evidence type="ECO:0000313" key="2">
    <source>
        <dbReference type="EMBL" id="KAK8149540.1"/>
    </source>
</evidence>
<sequence length="76" mass="8068">MSEGRQSPSPERQTSAQVGAQVKDPPGSGVHSKNKTSEQVQEASKSQLENLSSNPRGPMEDALERKFSKGTGNSPS</sequence>
<comment type="caution">
    <text evidence="2">The sequence shown here is derived from an EMBL/GenBank/DDBJ whole genome shotgun (WGS) entry which is preliminary data.</text>
</comment>
<protein>
    <submittedName>
        <fullName evidence="2">Uncharacterized protein</fullName>
    </submittedName>
</protein>
<feature type="compositionally biased region" description="Polar residues" evidence="1">
    <location>
        <begin position="1"/>
        <end position="18"/>
    </location>
</feature>
<reference evidence="2 3" key="1">
    <citation type="submission" date="2020-02" db="EMBL/GenBank/DDBJ databases">
        <title>Comparative genomics of the hypocrealean fungal genus Beauvera.</title>
        <authorList>
            <person name="Showalter D.N."/>
            <person name="Bushley K.E."/>
            <person name="Rehner S.A."/>
        </authorList>
    </citation>
    <scope>NUCLEOTIDE SEQUENCE [LARGE SCALE GENOMIC DNA]</scope>
    <source>
        <strain evidence="2 3">ARSEF4384</strain>
    </source>
</reference>
<dbReference type="Proteomes" id="UP001397290">
    <property type="component" value="Unassembled WGS sequence"/>
</dbReference>
<organism evidence="2 3">
    <name type="scientific">Beauveria asiatica</name>
    <dbReference type="NCBI Taxonomy" id="1069075"/>
    <lineage>
        <taxon>Eukaryota</taxon>
        <taxon>Fungi</taxon>
        <taxon>Dikarya</taxon>
        <taxon>Ascomycota</taxon>
        <taxon>Pezizomycotina</taxon>
        <taxon>Sordariomycetes</taxon>
        <taxon>Hypocreomycetidae</taxon>
        <taxon>Hypocreales</taxon>
        <taxon>Cordycipitaceae</taxon>
        <taxon>Beauveria</taxon>
    </lineage>
</organism>
<evidence type="ECO:0000256" key="1">
    <source>
        <dbReference type="SAM" id="MobiDB-lite"/>
    </source>
</evidence>
<dbReference type="EMBL" id="JAAHCF010000045">
    <property type="protein sequence ID" value="KAK8149540.1"/>
    <property type="molecule type" value="Genomic_DNA"/>
</dbReference>
<keyword evidence="3" id="KW-1185">Reference proteome</keyword>